<evidence type="ECO:0000313" key="2">
    <source>
        <dbReference type="Proteomes" id="UP000836387"/>
    </source>
</evidence>
<proteinExistence type="predicted"/>
<organism evidence="1 2">
    <name type="scientific">Clonostachys rosea f. rosea IK726</name>
    <dbReference type="NCBI Taxonomy" id="1349383"/>
    <lineage>
        <taxon>Eukaryota</taxon>
        <taxon>Fungi</taxon>
        <taxon>Dikarya</taxon>
        <taxon>Ascomycota</taxon>
        <taxon>Pezizomycotina</taxon>
        <taxon>Sordariomycetes</taxon>
        <taxon>Hypocreomycetidae</taxon>
        <taxon>Hypocreales</taxon>
        <taxon>Bionectriaceae</taxon>
        <taxon>Clonostachys</taxon>
    </lineage>
</organism>
<sequence>MDALWKKNFPPSDDGIGLPEAKPVFKALPESNEFIIDGYMLRVYYVPHGDNQKRKYTDNIILKPEDKAKASH</sequence>
<reference evidence="1" key="2">
    <citation type="submission" date="2021-10" db="EMBL/GenBank/DDBJ databases">
        <authorList>
            <person name="Piombo E."/>
        </authorList>
    </citation>
    <scope>NUCLEOTIDE SEQUENCE</scope>
</reference>
<gene>
    <name evidence="1" type="ORF">CRV2_00015843</name>
</gene>
<comment type="caution">
    <text evidence="1">The sequence shown here is derived from an EMBL/GenBank/DDBJ whole genome shotgun (WGS) entry which is preliminary data.</text>
</comment>
<protein>
    <submittedName>
        <fullName evidence="1">Uncharacterized protein</fullName>
    </submittedName>
</protein>
<accession>A0ACA9U5W9</accession>
<dbReference type="EMBL" id="CADEHS020000026">
    <property type="protein sequence ID" value="CAG9948651.1"/>
    <property type="molecule type" value="Genomic_DNA"/>
</dbReference>
<name>A0ACA9U5W9_BIOOC</name>
<reference evidence="1" key="1">
    <citation type="submission" date="2020-04" db="EMBL/GenBank/DDBJ databases">
        <authorList>
            <person name="Broberg M."/>
        </authorList>
    </citation>
    <scope>NUCLEOTIDE SEQUENCE</scope>
</reference>
<keyword evidence="2" id="KW-1185">Reference proteome</keyword>
<dbReference type="Proteomes" id="UP000836387">
    <property type="component" value="Unassembled WGS sequence"/>
</dbReference>
<evidence type="ECO:0000313" key="1">
    <source>
        <dbReference type="EMBL" id="CAG9948651.1"/>
    </source>
</evidence>